<proteinExistence type="predicted"/>
<comment type="caution">
    <text evidence="3">The sequence shown here is derived from an EMBL/GenBank/DDBJ whole genome shotgun (WGS) entry which is preliminary data.</text>
</comment>
<protein>
    <submittedName>
        <fullName evidence="3">Uncharacterized protein</fullName>
    </submittedName>
</protein>
<dbReference type="Proteomes" id="UP000886520">
    <property type="component" value="Chromosome 12"/>
</dbReference>
<gene>
    <name evidence="3" type="ORF">GOP47_0012235</name>
</gene>
<reference evidence="3" key="1">
    <citation type="submission" date="2021-01" db="EMBL/GenBank/DDBJ databases">
        <title>Adiantum capillus-veneris genome.</title>
        <authorList>
            <person name="Fang Y."/>
            <person name="Liao Q."/>
        </authorList>
    </citation>
    <scope>NUCLEOTIDE SEQUENCE</scope>
    <source>
        <strain evidence="3">H3</strain>
        <tissue evidence="3">Leaf</tissue>
    </source>
</reference>
<evidence type="ECO:0000256" key="1">
    <source>
        <dbReference type="SAM" id="MobiDB-lite"/>
    </source>
</evidence>
<feature type="signal peptide" evidence="2">
    <location>
        <begin position="1"/>
        <end position="18"/>
    </location>
</feature>
<dbReference type="AlphaFoldDB" id="A0A9D4ZE95"/>
<dbReference type="EMBL" id="JABFUD020000012">
    <property type="protein sequence ID" value="KAI5072129.1"/>
    <property type="molecule type" value="Genomic_DNA"/>
</dbReference>
<dbReference type="PANTHER" id="PTHR35991:SF1">
    <property type="entry name" value="CA-RESPONSIVE PROTEIN"/>
    <property type="match status" value="1"/>
</dbReference>
<evidence type="ECO:0000313" key="4">
    <source>
        <dbReference type="Proteomes" id="UP000886520"/>
    </source>
</evidence>
<feature type="chain" id="PRO_5038418089" evidence="2">
    <location>
        <begin position="19"/>
        <end position="751"/>
    </location>
</feature>
<name>A0A9D4ZE95_ADICA</name>
<feature type="compositionally biased region" description="Basic residues" evidence="1">
    <location>
        <begin position="514"/>
        <end position="528"/>
    </location>
</feature>
<dbReference type="OrthoDB" id="1925033at2759"/>
<evidence type="ECO:0000256" key="2">
    <source>
        <dbReference type="SAM" id="SignalP"/>
    </source>
</evidence>
<keyword evidence="2" id="KW-0732">Signal</keyword>
<sequence length="751" mass="82298">MLVLLFASMLLFAGLVLASTMHFLKSKRHHNTHSGSISKKVESDSSYSANSSCQTCHLCGGLRLRTRNAASLNYSNVSMSRNRHLDEASRPIQHQWAAMRTQMLLSIKQAIQKLITHHKKQAHVDFLMKLASSSNFLTRKVTRHSRDMCVVPTGLPASKGGSESSTALSLGTSIVGTAPNAIDAAATDGFSKLAVQDTQRSTEIQPDAAPVHRVVLEILVSPSGNSRDGSCTISPGITLKLETSHLAGCAEALKKNATRKHECTPDIAQVLHREKDASPKTSGSNCDHNSQRLSQFLQEEILSAKDEIKSSDFVVARFETAEKDPMLNACSLNTEFQALMSLKDCPQCCHLLKDNMEHEPSNSAASAAGKCSAQLKGKSSNCLCGSVVSDVAMQHMVEFEKGLGRASGMPLNNLGSLHISFSKSNEQESNIDVNSQAGSMLASLNVTDKVTGGISLGSAKKEKPKKVGVLSDIGDSHNSALIRVAEGEGMCEESSMKKELPCPLQGSTDISFSKRNKKKKKTKGKKPKANVESSVVDAEVMQEIGKVALESAKHVSVFPERELGCICGAMKGNLHNESCPYPFISPGSMLQRKMREQYNDLVRANATKTLTLAQVGQFTSCLVEAKATLKQKSESIQRKYTITKSLLSKADKSSFDRLCSQVYGLEMEQKKLEDDTVVYNRLQEQLKLSPAYQKMLEYGRAHFELQPHTGQIMEKLDPEDSEMSFEEFLEQEKKDEFWQRHNMARFALSAS</sequence>
<keyword evidence="4" id="KW-1185">Reference proteome</keyword>
<evidence type="ECO:0000313" key="3">
    <source>
        <dbReference type="EMBL" id="KAI5072129.1"/>
    </source>
</evidence>
<accession>A0A9D4ZE95</accession>
<feature type="region of interest" description="Disordered" evidence="1">
    <location>
        <begin position="494"/>
        <end position="530"/>
    </location>
</feature>
<organism evidence="3 4">
    <name type="scientific">Adiantum capillus-veneris</name>
    <name type="common">Maidenhair fern</name>
    <dbReference type="NCBI Taxonomy" id="13818"/>
    <lineage>
        <taxon>Eukaryota</taxon>
        <taxon>Viridiplantae</taxon>
        <taxon>Streptophyta</taxon>
        <taxon>Embryophyta</taxon>
        <taxon>Tracheophyta</taxon>
        <taxon>Polypodiopsida</taxon>
        <taxon>Polypodiidae</taxon>
        <taxon>Polypodiales</taxon>
        <taxon>Pteridineae</taxon>
        <taxon>Pteridaceae</taxon>
        <taxon>Vittarioideae</taxon>
        <taxon>Adiantum</taxon>
    </lineage>
</organism>
<dbReference type="PANTHER" id="PTHR35991">
    <property type="entry name" value="CA-RESPONSIVE PROTEIN"/>
    <property type="match status" value="1"/>
</dbReference>